<evidence type="ECO:0000313" key="1">
    <source>
        <dbReference type="EMBL" id="KAF2498818.1"/>
    </source>
</evidence>
<name>A0A6A6R234_9PEZI</name>
<dbReference type="Proteomes" id="UP000799750">
    <property type="component" value="Unassembled WGS sequence"/>
</dbReference>
<protein>
    <recommendedName>
        <fullName evidence="3">L domain-like protein</fullName>
    </recommendedName>
</protein>
<dbReference type="EMBL" id="MU004185">
    <property type="protein sequence ID" value="KAF2498818.1"/>
    <property type="molecule type" value="Genomic_DNA"/>
</dbReference>
<keyword evidence="2" id="KW-1185">Reference proteome</keyword>
<gene>
    <name evidence="1" type="ORF">BU16DRAFT_306017</name>
</gene>
<reference evidence="1" key="1">
    <citation type="journal article" date="2020" name="Stud. Mycol.">
        <title>101 Dothideomycetes genomes: a test case for predicting lifestyles and emergence of pathogens.</title>
        <authorList>
            <person name="Haridas S."/>
            <person name="Albert R."/>
            <person name="Binder M."/>
            <person name="Bloem J."/>
            <person name="Labutti K."/>
            <person name="Salamov A."/>
            <person name="Andreopoulos B."/>
            <person name="Baker S."/>
            <person name="Barry K."/>
            <person name="Bills G."/>
            <person name="Bluhm B."/>
            <person name="Cannon C."/>
            <person name="Castanera R."/>
            <person name="Culley D."/>
            <person name="Daum C."/>
            <person name="Ezra D."/>
            <person name="Gonzalez J."/>
            <person name="Henrissat B."/>
            <person name="Kuo A."/>
            <person name="Liang C."/>
            <person name="Lipzen A."/>
            <person name="Lutzoni F."/>
            <person name="Magnuson J."/>
            <person name="Mondo S."/>
            <person name="Nolan M."/>
            <person name="Ohm R."/>
            <person name="Pangilinan J."/>
            <person name="Park H.-J."/>
            <person name="Ramirez L."/>
            <person name="Alfaro M."/>
            <person name="Sun H."/>
            <person name="Tritt A."/>
            <person name="Yoshinaga Y."/>
            <person name="Zwiers L.-H."/>
            <person name="Turgeon B."/>
            <person name="Goodwin S."/>
            <person name="Spatafora J."/>
            <person name="Crous P."/>
            <person name="Grigoriev I."/>
        </authorList>
    </citation>
    <scope>NUCLEOTIDE SEQUENCE</scope>
    <source>
        <strain evidence="1">CBS 269.34</strain>
    </source>
</reference>
<dbReference type="AlphaFoldDB" id="A0A6A6R234"/>
<sequence length="219" mass="24856">MISRSGIKSVHLSSFPPWRMGTKITCAVVIRILLMDRLCSLRLSNLSHLGDIDPSSIFTDQKSRVSCLQLHGNRFWSVDAHETKTILNYTPFLKEFQCSLPGEARPKADKGPVKMLRLFHGPDLLDLLAPLGDSLQLLELNDNFQLWPGRQRLPFVLSSFNRLRRIVAPSICFFQPGPPQMDRYELFSQLPQSLEELSVSISKHLLYPEPAQLLSDSLT</sequence>
<organism evidence="1 2">
    <name type="scientific">Lophium mytilinum</name>
    <dbReference type="NCBI Taxonomy" id="390894"/>
    <lineage>
        <taxon>Eukaryota</taxon>
        <taxon>Fungi</taxon>
        <taxon>Dikarya</taxon>
        <taxon>Ascomycota</taxon>
        <taxon>Pezizomycotina</taxon>
        <taxon>Dothideomycetes</taxon>
        <taxon>Pleosporomycetidae</taxon>
        <taxon>Mytilinidiales</taxon>
        <taxon>Mytilinidiaceae</taxon>
        <taxon>Lophium</taxon>
    </lineage>
</organism>
<accession>A0A6A6R234</accession>
<evidence type="ECO:0008006" key="3">
    <source>
        <dbReference type="Google" id="ProtNLM"/>
    </source>
</evidence>
<evidence type="ECO:0000313" key="2">
    <source>
        <dbReference type="Proteomes" id="UP000799750"/>
    </source>
</evidence>
<proteinExistence type="predicted"/>